<feature type="compositionally biased region" description="Low complexity" evidence="1">
    <location>
        <begin position="88"/>
        <end position="109"/>
    </location>
</feature>
<evidence type="ECO:0000313" key="3">
    <source>
        <dbReference type="EnsemblFungi" id="PTTG_08652-t43_1-p1"/>
    </source>
</evidence>
<feature type="region of interest" description="Disordered" evidence="1">
    <location>
        <begin position="1"/>
        <end position="44"/>
    </location>
</feature>
<feature type="compositionally biased region" description="Polar residues" evidence="1">
    <location>
        <begin position="19"/>
        <end position="38"/>
    </location>
</feature>
<feature type="region of interest" description="Disordered" evidence="1">
    <location>
        <begin position="78"/>
        <end position="146"/>
    </location>
</feature>
<dbReference type="OrthoDB" id="2505058at2759"/>
<reference evidence="2" key="2">
    <citation type="submission" date="2016-05" db="EMBL/GenBank/DDBJ databases">
        <title>Comparative analysis highlights variable genome content of wheat rusts and divergence of the mating loci.</title>
        <authorList>
            <person name="Cuomo C.A."/>
            <person name="Bakkeren G."/>
            <person name="Szabo L."/>
            <person name="Khalil H."/>
            <person name="Joly D."/>
            <person name="Goldberg J."/>
            <person name="Young S."/>
            <person name="Zeng Q."/>
            <person name="Fellers J."/>
        </authorList>
    </citation>
    <scope>NUCLEOTIDE SEQUENCE [LARGE SCALE GENOMIC DNA]</scope>
    <source>
        <strain evidence="2">1-1 BBBD Race 1</strain>
    </source>
</reference>
<dbReference type="EnsemblFungi" id="PTTG_08652-t43_1">
    <property type="protein sequence ID" value="PTTG_08652-t43_1-p1"/>
    <property type="gene ID" value="PTTG_08652"/>
</dbReference>
<dbReference type="AlphaFoldDB" id="A0A0C4F688"/>
<proteinExistence type="predicted"/>
<keyword evidence="4" id="KW-1185">Reference proteome</keyword>
<gene>
    <name evidence="2" type="ORF">PTTG_08652</name>
</gene>
<name>A0A0C4F688_PUCT1</name>
<evidence type="ECO:0000313" key="2">
    <source>
        <dbReference type="EMBL" id="OAV90289.1"/>
    </source>
</evidence>
<dbReference type="Proteomes" id="UP000005240">
    <property type="component" value="Unassembled WGS sequence"/>
</dbReference>
<protein>
    <submittedName>
        <fullName evidence="2 3">Uncharacterized protein</fullName>
    </submittedName>
</protein>
<evidence type="ECO:0000256" key="1">
    <source>
        <dbReference type="SAM" id="MobiDB-lite"/>
    </source>
</evidence>
<accession>A0A0C4F688</accession>
<organism evidence="2">
    <name type="scientific">Puccinia triticina (isolate 1-1 / race 1 (BBBD))</name>
    <name type="common">Brown leaf rust fungus</name>
    <dbReference type="NCBI Taxonomy" id="630390"/>
    <lineage>
        <taxon>Eukaryota</taxon>
        <taxon>Fungi</taxon>
        <taxon>Dikarya</taxon>
        <taxon>Basidiomycota</taxon>
        <taxon>Pucciniomycotina</taxon>
        <taxon>Pucciniomycetes</taxon>
        <taxon>Pucciniales</taxon>
        <taxon>Pucciniaceae</taxon>
        <taxon>Puccinia</taxon>
    </lineage>
</organism>
<dbReference type="EMBL" id="ADAS02000105">
    <property type="protein sequence ID" value="OAV90289.1"/>
    <property type="molecule type" value="Genomic_DNA"/>
</dbReference>
<sequence>MSNSTQPSILCPLPRRTHSNPIYNTTKPSIPPRNNQKKLGQELASSDDVLSEFLSLFTPPSEPNRQSILIYNNHLDSSIQPQDQSNHSSQPTSPIRTTTSTPLSSSSSSSPPPSSSCKPIHNHSNKPTAQPNHPQPTDHPEHSQPQFGLAVAPNHLSSIVSSPISRCHNPLPRHAELDALACRLAKPFKSFALDQDHLPSNGEDEERAMEQTQSDHPLSALMPALTLEHSVSSLNDP</sequence>
<dbReference type="OMA" id="SCKPIHN"/>
<reference evidence="3" key="4">
    <citation type="submission" date="2025-05" db="UniProtKB">
        <authorList>
            <consortium name="EnsemblFungi"/>
        </authorList>
    </citation>
    <scope>IDENTIFICATION</scope>
    <source>
        <strain evidence="3">isolate 1-1 / race 1 (BBBD)</strain>
    </source>
</reference>
<feature type="compositionally biased region" description="Polar residues" evidence="1">
    <location>
        <begin position="78"/>
        <end position="87"/>
    </location>
</feature>
<evidence type="ECO:0000313" key="4">
    <source>
        <dbReference type="Proteomes" id="UP000005240"/>
    </source>
</evidence>
<reference evidence="2" key="1">
    <citation type="submission" date="2009-11" db="EMBL/GenBank/DDBJ databases">
        <authorList>
            <consortium name="The Broad Institute Genome Sequencing Platform"/>
            <person name="Ward D."/>
            <person name="Feldgarden M."/>
            <person name="Earl A."/>
            <person name="Young S.K."/>
            <person name="Zeng Q."/>
            <person name="Koehrsen M."/>
            <person name="Alvarado L."/>
            <person name="Berlin A."/>
            <person name="Bochicchio J."/>
            <person name="Borenstein D."/>
            <person name="Chapman S.B."/>
            <person name="Chen Z."/>
            <person name="Engels R."/>
            <person name="Freedman E."/>
            <person name="Gellesch M."/>
            <person name="Goldberg J."/>
            <person name="Griggs A."/>
            <person name="Gujja S."/>
            <person name="Heilman E."/>
            <person name="Heiman D."/>
            <person name="Hepburn T."/>
            <person name="Howarth C."/>
            <person name="Jen D."/>
            <person name="Larson L."/>
            <person name="Lewis B."/>
            <person name="Mehta T."/>
            <person name="Park D."/>
            <person name="Pearson M."/>
            <person name="Roberts A."/>
            <person name="Saif S."/>
            <person name="Shea T."/>
            <person name="Shenoy N."/>
            <person name="Sisk P."/>
            <person name="Stolte C."/>
            <person name="Sykes S."/>
            <person name="Thomson T."/>
            <person name="Walk T."/>
            <person name="White J."/>
            <person name="Yandava C."/>
            <person name="Izard J."/>
            <person name="Baranova O.V."/>
            <person name="Blanton J.M."/>
            <person name="Tanner A.C."/>
            <person name="Dewhirst F.E."/>
            <person name="Haas B."/>
            <person name="Nusbaum C."/>
            <person name="Birren B."/>
        </authorList>
    </citation>
    <scope>NUCLEOTIDE SEQUENCE [LARGE SCALE GENOMIC DNA]</scope>
    <source>
        <strain evidence="2">1-1 BBBD Race 1</strain>
    </source>
</reference>
<reference evidence="3 4" key="3">
    <citation type="journal article" date="2017" name="G3 (Bethesda)">
        <title>Comparative analysis highlights variable genome content of wheat rusts and divergence of the mating loci.</title>
        <authorList>
            <person name="Cuomo C.A."/>
            <person name="Bakkeren G."/>
            <person name="Khalil H.B."/>
            <person name="Panwar V."/>
            <person name="Joly D."/>
            <person name="Linning R."/>
            <person name="Sakthikumar S."/>
            <person name="Song X."/>
            <person name="Adiconis X."/>
            <person name="Fan L."/>
            <person name="Goldberg J.M."/>
            <person name="Levin J.Z."/>
            <person name="Young S."/>
            <person name="Zeng Q."/>
            <person name="Anikster Y."/>
            <person name="Bruce M."/>
            <person name="Wang M."/>
            <person name="Yin C."/>
            <person name="McCallum B."/>
            <person name="Szabo L.J."/>
            <person name="Hulbert S."/>
            <person name="Chen X."/>
            <person name="Fellers J.P."/>
        </authorList>
    </citation>
    <scope>NUCLEOTIDE SEQUENCE</scope>
    <source>
        <strain evidence="4">Isolate 1-1 / race 1 (BBBD)</strain>
        <strain evidence="3">isolate 1-1 / race 1 (BBBD)</strain>
    </source>
</reference>
<dbReference type="VEuPathDB" id="FungiDB:PTTG_08652"/>
<feature type="region of interest" description="Disordered" evidence="1">
    <location>
        <begin position="194"/>
        <end position="220"/>
    </location>
</feature>